<accession>A0A6J4LKV4</accession>
<proteinExistence type="predicted"/>
<name>A0A6J4LKV4_9ACTN</name>
<protein>
    <submittedName>
        <fullName evidence="2">Uncharacterized protein</fullName>
    </submittedName>
</protein>
<dbReference type="AlphaFoldDB" id="A0A6J4LKV4"/>
<dbReference type="EMBL" id="CADCUD010000108">
    <property type="protein sequence ID" value="CAA9335893.1"/>
    <property type="molecule type" value="Genomic_DNA"/>
</dbReference>
<evidence type="ECO:0000313" key="2">
    <source>
        <dbReference type="EMBL" id="CAA9335893.1"/>
    </source>
</evidence>
<feature type="region of interest" description="Disordered" evidence="1">
    <location>
        <begin position="13"/>
        <end position="37"/>
    </location>
</feature>
<gene>
    <name evidence="2" type="ORF">AVDCRST_MAG46-1682</name>
</gene>
<sequence>MTVLRLPPMACVHATASPAAGTRTGSPESTMSTADWSPVANVAMEAWS</sequence>
<evidence type="ECO:0000256" key="1">
    <source>
        <dbReference type="SAM" id="MobiDB-lite"/>
    </source>
</evidence>
<feature type="compositionally biased region" description="Polar residues" evidence="1">
    <location>
        <begin position="23"/>
        <end position="35"/>
    </location>
</feature>
<reference evidence="2" key="1">
    <citation type="submission" date="2020-02" db="EMBL/GenBank/DDBJ databases">
        <authorList>
            <person name="Meier V. D."/>
        </authorList>
    </citation>
    <scope>NUCLEOTIDE SEQUENCE</scope>
    <source>
        <strain evidence="2">AVDCRST_MAG46</strain>
    </source>
</reference>
<organism evidence="2">
    <name type="scientific">uncultured Nocardioidaceae bacterium</name>
    <dbReference type="NCBI Taxonomy" id="253824"/>
    <lineage>
        <taxon>Bacteria</taxon>
        <taxon>Bacillati</taxon>
        <taxon>Actinomycetota</taxon>
        <taxon>Actinomycetes</taxon>
        <taxon>Propionibacteriales</taxon>
        <taxon>Nocardioidaceae</taxon>
        <taxon>environmental samples</taxon>
    </lineage>
</organism>